<keyword evidence="4 14" id="KW-0812">Transmembrane</keyword>
<keyword evidence="11" id="KW-0443">Lipid metabolism</keyword>
<evidence type="ECO:0000256" key="4">
    <source>
        <dbReference type="ARBA" id="ARBA00022692"/>
    </source>
</evidence>
<dbReference type="OrthoDB" id="260519at2759"/>
<dbReference type="GO" id="GO:0006633">
    <property type="term" value="P:fatty acid biosynthetic process"/>
    <property type="evidence" value="ECO:0007669"/>
    <property type="project" value="UniProtKB-KW"/>
</dbReference>
<accession>A0A0L0HAA3</accession>
<dbReference type="VEuPathDB" id="FungiDB:SPPG_06489"/>
<keyword evidence="8" id="KW-0862">Zinc</keyword>
<evidence type="ECO:0000256" key="7">
    <source>
        <dbReference type="ARBA" id="ARBA00022832"/>
    </source>
</evidence>
<sequence length="280" mass="32297">MKDELEHLHSDAAYDMLETYFIGDLATDGSAQKPIVPLESDKNTSTLGKKEAFIDVRQPMLAQVWTKNFKKDVYMKQVHIPRHVNYSAPIFGHPALEMFTKTPWWVVPLVWTPLWATCVYYAIGAVSLAGTLMLAPIGLLIWTIIEYTLHRFLFHVDDILPDNRYALTAHFLLHGIHHYLPMDRMRLVMPPALSLFLAVWIWTFFNSFLPTPIVLGLATGTIPGYVGYDLIHYYLHHGRPFAAHLREMKTYHLDHHYKDANLGYGITSKLWDRVFGTVLY</sequence>
<keyword evidence="10" id="KW-0560">Oxidoreductase</keyword>
<keyword evidence="3" id="KW-0444">Lipid biosynthesis</keyword>
<gene>
    <name evidence="16" type="ORF">SPPG_06489</name>
</gene>
<keyword evidence="12 14" id="KW-0472">Membrane</keyword>
<keyword evidence="5" id="KW-0479">Metal-binding</keyword>
<feature type="domain" description="Fatty acid hydroxylase" evidence="15">
    <location>
        <begin position="137"/>
        <end position="277"/>
    </location>
</feature>
<evidence type="ECO:0000256" key="6">
    <source>
        <dbReference type="ARBA" id="ARBA00022824"/>
    </source>
</evidence>
<keyword evidence="6" id="KW-0256">Endoplasmic reticulum</keyword>
<evidence type="ECO:0000256" key="8">
    <source>
        <dbReference type="ARBA" id="ARBA00022833"/>
    </source>
</evidence>
<feature type="transmembrane region" description="Helical" evidence="14">
    <location>
        <begin position="119"/>
        <end position="145"/>
    </location>
</feature>
<keyword evidence="9 14" id="KW-1133">Transmembrane helix</keyword>
<dbReference type="OMA" id="HFVHHDQ"/>
<comment type="cofactor">
    <cofactor evidence="1">
        <name>Zn(2+)</name>
        <dbReference type="ChEBI" id="CHEBI:29105"/>
    </cofactor>
</comment>
<dbReference type="EMBL" id="KQ257461">
    <property type="protein sequence ID" value="KNC98077.1"/>
    <property type="molecule type" value="Genomic_DNA"/>
</dbReference>
<dbReference type="PANTHER" id="PTHR12863:SF1">
    <property type="entry name" value="FATTY ACID 2-HYDROXYLASE"/>
    <property type="match status" value="1"/>
</dbReference>
<dbReference type="eggNOG" id="KOG0539">
    <property type="taxonomic scope" value="Eukaryota"/>
</dbReference>
<organism evidence="16 17">
    <name type="scientific">Spizellomyces punctatus (strain DAOM BR117)</name>
    <dbReference type="NCBI Taxonomy" id="645134"/>
    <lineage>
        <taxon>Eukaryota</taxon>
        <taxon>Fungi</taxon>
        <taxon>Fungi incertae sedis</taxon>
        <taxon>Chytridiomycota</taxon>
        <taxon>Chytridiomycota incertae sedis</taxon>
        <taxon>Chytridiomycetes</taxon>
        <taxon>Spizellomycetales</taxon>
        <taxon>Spizellomycetaceae</taxon>
        <taxon>Spizellomyces</taxon>
    </lineage>
</organism>
<dbReference type="GO" id="GO:0080132">
    <property type="term" value="F:fatty acid 2-hydroxylase activity"/>
    <property type="evidence" value="ECO:0007669"/>
    <property type="project" value="EnsemblFungi"/>
</dbReference>
<dbReference type="GeneID" id="27689783"/>
<dbReference type="GO" id="GO:0046513">
    <property type="term" value="P:ceramide biosynthetic process"/>
    <property type="evidence" value="ECO:0007669"/>
    <property type="project" value="EnsemblFungi"/>
</dbReference>
<dbReference type="FunCoup" id="A0A0L0HAA3">
    <property type="interactions" value="101"/>
</dbReference>
<dbReference type="GO" id="GO:0005506">
    <property type="term" value="F:iron ion binding"/>
    <property type="evidence" value="ECO:0007669"/>
    <property type="project" value="InterPro"/>
</dbReference>
<dbReference type="RefSeq" id="XP_016606117.1">
    <property type="nucleotide sequence ID" value="XM_016754688.1"/>
</dbReference>
<evidence type="ECO:0000256" key="11">
    <source>
        <dbReference type="ARBA" id="ARBA00023098"/>
    </source>
</evidence>
<keyword evidence="13" id="KW-0275">Fatty acid biosynthesis</keyword>
<dbReference type="InterPro" id="IPR006694">
    <property type="entry name" value="Fatty_acid_hydroxylase"/>
</dbReference>
<proteinExistence type="predicted"/>
<dbReference type="InParanoid" id="A0A0L0HAA3"/>
<dbReference type="Proteomes" id="UP000053201">
    <property type="component" value="Unassembled WGS sequence"/>
</dbReference>
<dbReference type="GO" id="GO:0102772">
    <property type="term" value="F:sphingolipid C4-monooxygenase activity"/>
    <property type="evidence" value="ECO:0007669"/>
    <property type="project" value="EnsemblFungi"/>
</dbReference>
<evidence type="ECO:0000256" key="2">
    <source>
        <dbReference type="ARBA" id="ARBA00004477"/>
    </source>
</evidence>
<protein>
    <recommendedName>
        <fullName evidence="15">Fatty acid hydroxylase domain-containing protein</fullName>
    </recommendedName>
</protein>
<keyword evidence="7" id="KW-0276">Fatty acid metabolism</keyword>
<evidence type="ECO:0000313" key="16">
    <source>
        <dbReference type="EMBL" id="KNC98077.1"/>
    </source>
</evidence>
<evidence type="ECO:0000256" key="12">
    <source>
        <dbReference type="ARBA" id="ARBA00023136"/>
    </source>
</evidence>
<dbReference type="InterPro" id="IPR014430">
    <property type="entry name" value="Scs7"/>
</dbReference>
<evidence type="ECO:0000256" key="3">
    <source>
        <dbReference type="ARBA" id="ARBA00022516"/>
    </source>
</evidence>
<dbReference type="STRING" id="645134.A0A0L0HAA3"/>
<dbReference type="GO" id="GO:0051999">
    <property type="term" value="P:mannosyl-inositol phosphorylceramide biosynthetic process"/>
    <property type="evidence" value="ECO:0007669"/>
    <property type="project" value="EnsemblFungi"/>
</dbReference>
<feature type="transmembrane region" description="Helical" evidence="14">
    <location>
        <begin position="211"/>
        <end position="231"/>
    </location>
</feature>
<evidence type="ECO:0000256" key="1">
    <source>
        <dbReference type="ARBA" id="ARBA00001947"/>
    </source>
</evidence>
<name>A0A0L0HAA3_SPIPD</name>
<evidence type="ECO:0000256" key="10">
    <source>
        <dbReference type="ARBA" id="ARBA00023002"/>
    </source>
</evidence>
<dbReference type="Pfam" id="PF04116">
    <property type="entry name" value="FA_hydroxylase"/>
    <property type="match status" value="1"/>
</dbReference>
<evidence type="ECO:0000256" key="9">
    <source>
        <dbReference type="ARBA" id="ARBA00022989"/>
    </source>
</evidence>
<dbReference type="AlphaFoldDB" id="A0A0L0HAA3"/>
<dbReference type="GO" id="GO:0008270">
    <property type="term" value="F:zinc ion binding"/>
    <property type="evidence" value="ECO:0007669"/>
    <property type="project" value="EnsemblFungi"/>
</dbReference>
<evidence type="ECO:0000256" key="13">
    <source>
        <dbReference type="ARBA" id="ARBA00023160"/>
    </source>
</evidence>
<dbReference type="GO" id="GO:0000038">
    <property type="term" value="P:very long-chain fatty acid metabolic process"/>
    <property type="evidence" value="ECO:0007669"/>
    <property type="project" value="EnsemblFungi"/>
</dbReference>
<evidence type="ECO:0000256" key="5">
    <source>
        <dbReference type="ARBA" id="ARBA00022723"/>
    </source>
</evidence>
<comment type="subcellular location">
    <subcellularLocation>
        <location evidence="2">Endoplasmic reticulum membrane</location>
        <topology evidence="2">Multi-pass membrane protein</topology>
    </subcellularLocation>
</comment>
<reference evidence="16 17" key="1">
    <citation type="submission" date="2009-08" db="EMBL/GenBank/DDBJ databases">
        <title>The Genome Sequence of Spizellomyces punctatus strain DAOM BR117.</title>
        <authorList>
            <consortium name="The Broad Institute Genome Sequencing Platform"/>
            <person name="Russ C."/>
            <person name="Cuomo C."/>
            <person name="Shea T."/>
            <person name="Young S.K."/>
            <person name="Zeng Q."/>
            <person name="Koehrsen M."/>
            <person name="Haas B."/>
            <person name="Borodovsky M."/>
            <person name="Guigo R."/>
            <person name="Alvarado L."/>
            <person name="Berlin A."/>
            <person name="Bochicchio J."/>
            <person name="Borenstein D."/>
            <person name="Chapman S."/>
            <person name="Chen Z."/>
            <person name="Engels R."/>
            <person name="Freedman E."/>
            <person name="Gellesch M."/>
            <person name="Goldberg J."/>
            <person name="Griggs A."/>
            <person name="Gujja S."/>
            <person name="Heiman D."/>
            <person name="Hepburn T."/>
            <person name="Howarth C."/>
            <person name="Jen D."/>
            <person name="Larson L."/>
            <person name="Lewis B."/>
            <person name="Mehta T."/>
            <person name="Park D."/>
            <person name="Pearson M."/>
            <person name="Roberts A."/>
            <person name="Saif S."/>
            <person name="Shenoy N."/>
            <person name="Sisk P."/>
            <person name="Stolte C."/>
            <person name="Sykes S."/>
            <person name="Thomson T."/>
            <person name="Walk T."/>
            <person name="White J."/>
            <person name="Yandava C."/>
            <person name="Burger G."/>
            <person name="Gray M.W."/>
            <person name="Holland P.W.H."/>
            <person name="King N."/>
            <person name="Lang F.B.F."/>
            <person name="Roger A.J."/>
            <person name="Ruiz-Trillo I."/>
            <person name="Lander E."/>
            <person name="Nusbaum C."/>
        </authorList>
    </citation>
    <scope>NUCLEOTIDE SEQUENCE [LARGE SCALE GENOMIC DNA]</scope>
    <source>
        <strain evidence="16 17">DAOM BR117</strain>
    </source>
</reference>
<dbReference type="PANTHER" id="PTHR12863">
    <property type="entry name" value="FATTY ACID HYDROXYLASE"/>
    <property type="match status" value="1"/>
</dbReference>
<feature type="transmembrane region" description="Helical" evidence="14">
    <location>
        <begin position="187"/>
        <end position="205"/>
    </location>
</feature>
<evidence type="ECO:0000256" key="14">
    <source>
        <dbReference type="SAM" id="Phobius"/>
    </source>
</evidence>
<evidence type="ECO:0000259" key="15">
    <source>
        <dbReference type="Pfam" id="PF04116"/>
    </source>
</evidence>
<evidence type="ECO:0000313" key="17">
    <source>
        <dbReference type="Proteomes" id="UP000053201"/>
    </source>
</evidence>
<keyword evidence="17" id="KW-1185">Reference proteome</keyword>
<dbReference type="GO" id="GO:0005789">
    <property type="term" value="C:endoplasmic reticulum membrane"/>
    <property type="evidence" value="ECO:0007669"/>
    <property type="project" value="UniProtKB-SubCell"/>
</dbReference>